<name>A0A2W4Z712_9BACT</name>
<accession>A0A2W4Z712</accession>
<protein>
    <submittedName>
        <fullName evidence="1">Fe-S cluster assembly protein SufB</fullName>
    </submittedName>
</protein>
<dbReference type="AlphaFoldDB" id="A0A2W4Z712"/>
<dbReference type="EMBL" id="QFNK01000398">
    <property type="protein sequence ID" value="PZO78103.1"/>
    <property type="molecule type" value="Genomic_DNA"/>
</dbReference>
<feature type="non-terminal residue" evidence="1">
    <location>
        <position position="49"/>
    </location>
</feature>
<evidence type="ECO:0000313" key="2">
    <source>
        <dbReference type="Proteomes" id="UP000249557"/>
    </source>
</evidence>
<reference evidence="1 2" key="1">
    <citation type="submission" date="2017-08" db="EMBL/GenBank/DDBJ databases">
        <title>Infants hospitalized years apart are colonized by the same room-sourced microbial strains.</title>
        <authorList>
            <person name="Brooks B."/>
            <person name="Olm M.R."/>
            <person name="Firek B.A."/>
            <person name="Baker R."/>
            <person name="Thomas B.C."/>
            <person name="Morowitz M.J."/>
            <person name="Banfield J.F."/>
        </authorList>
    </citation>
    <scope>NUCLEOTIDE SEQUENCE [LARGE SCALE GENOMIC DNA]</scope>
    <source>
        <strain evidence="1">S2_018_000_R2_104</strain>
    </source>
</reference>
<proteinExistence type="predicted"/>
<gene>
    <name evidence="1" type="ORF">DI626_12080</name>
</gene>
<organism evidence="1 2">
    <name type="scientific">Micavibrio aeruginosavorus</name>
    <dbReference type="NCBI Taxonomy" id="349221"/>
    <lineage>
        <taxon>Bacteria</taxon>
        <taxon>Pseudomonadati</taxon>
        <taxon>Bdellovibrionota</taxon>
        <taxon>Bdellovibrionia</taxon>
        <taxon>Bdellovibrionales</taxon>
        <taxon>Pseudobdellovibrionaceae</taxon>
        <taxon>Micavibrio</taxon>
    </lineage>
</organism>
<dbReference type="Proteomes" id="UP000249557">
    <property type="component" value="Unassembled WGS sequence"/>
</dbReference>
<comment type="caution">
    <text evidence="1">The sequence shown here is derived from an EMBL/GenBank/DDBJ whole genome shotgun (WGS) entry which is preliminary data.</text>
</comment>
<sequence length="49" mass="5568">MSSITEETIETVKSLNKYEAGFETDIEMEYAPKGLNEDIVTLISKKKNE</sequence>
<evidence type="ECO:0000313" key="1">
    <source>
        <dbReference type="EMBL" id="PZO78103.1"/>
    </source>
</evidence>